<keyword evidence="4" id="KW-1185">Reference proteome</keyword>
<feature type="region of interest" description="Disordered" evidence="2">
    <location>
        <begin position="168"/>
        <end position="201"/>
    </location>
</feature>
<evidence type="ECO:0000313" key="4">
    <source>
        <dbReference type="Proteomes" id="UP001501237"/>
    </source>
</evidence>
<comment type="caution">
    <text evidence="3">The sequence shown here is derived from an EMBL/GenBank/DDBJ whole genome shotgun (WGS) entry which is preliminary data.</text>
</comment>
<sequence>MSRAVWQAASLLLAYPSDELYDRRALLREAVPGRFTAFLAHLDTTARADLERHYVETFDLRRRCCLYLTFYRDGDTRNRGASLAALKARYRTDGYEGATGELPDFLPVVLEFSATTGSPGLLAEHRAGLELLRLALTDRGSPYAGVLETVCATLPGASPRDRAEALRLARQGPAAEQVGLEPFGTPNLRTTRNLLPTRSTP</sequence>
<protein>
    <submittedName>
        <fullName evidence="3">Nitrate reductase molybdenum cofactor assembly chaperone</fullName>
    </submittedName>
</protein>
<dbReference type="NCBIfam" id="TIGR00684">
    <property type="entry name" value="narJ"/>
    <property type="match status" value="1"/>
</dbReference>
<dbReference type="RefSeq" id="WP_344837660.1">
    <property type="nucleotide sequence ID" value="NZ_BAAAUV010000032.1"/>
</dbReference>
<dbReference type="PANTHER" id="PTHR43680">
    <property type="entry name" value="NITRATE REDUCTASE MOLYBDENUM COFACTOR ASSEMBLY CHAPERONE"/>
    <property type="match status" value="1"/>
</dbReference>
<keyword evidence="1" id="KW-0534">Nitrate assimilation</keyword>
<gene>
    <name evidence="3" type="primary">narJ</name>
    <name evidence="3" type="ORF">GCM10010468_72000</name>
</gene>
<organism evidence="3 4">
    <name type="scientific">Actinocorallia longicatena</name>
    <dbReference type="NCBI Taxonomy" id="111803"/>
    <lineage>
        <taxon>Bacteria</taxon>
        <taxon>Bacillati</taxon>
        <taxon>Actinomycetota</taxon>
        <taxon>Actinomycetes</taxon>
        <taxon>Streptosporangiales</taxon>
        <taxon>Thermomonosporaceae</taxon>
        <taxon>Actinocorallia</taxon>
    </lineage>
</organism>
<dbReference type="Pfam" id="PF02613">
    <property type="entry name" value="Nitrate_red_del"/>
    <property type="match status" value="1"/>
</dbReference>
<evidence type="ECO:0000313" key="3">
    <source>
        <dbReference type="EMBL" id="GAA3237249.1"/>
    </source>
</evidence>
<dbReference type="InterPro" id="IPR036411">
    <property type="entry name" value="TorD-like_sf"/>
</dbReference>
<dbReference type="InterPro" id="IPR020945">
    <property type="entry name" value="DMSO/NO3_reduct_chaperone"/>
</dbReference>
<dbReference type="Proteomes" id="UP001501237">
    <property type="component" value="Unassembled WGS sequence"/>
</dbReference>
<dbReference type="Gene3D" id="1.10.3480.10">
    <property type="entry name" value="TorD-like"/>
    <property type="match status" value="1"/>
</dbReference>
<dbReference type="PANTHER" id="PTHR43680:SF2">
    <property type="entry name" value="NITRATE REDUCTASE MOLYBDENUM COFACTOR ASSEMBLY CHAPERONE NARJ"/>
    <property type="match status" value="1"/>
</dbReference>
<feature type="compositionally biased region" description="Polar residues" evidence="2">
    <location>
        <begin position="187"/>
        <end position="201"/>
    </location>
</feature>
<dbReference type="SUPFAM" id="SSF89155">
    <property type="entry name" value="TorD-like"/>
    <property type="match status" value="1"/>
</dbReference>
<evidence type="ECO:0000256" key="2">
    <source>
        <dbReference type="SAM" id="MobiDB-lite"/>
    </source>
</evidence>
<dbReference type="InterPro" id="IPR003765">
    <property type="entry name" value="NO3_reductase_chaperone_NarJ"/>
</dbReference>
<evidence type="ECO:0000256" key="1">
    <source>
        <dbReference type="ARBA" id="ARBA00023063"/>
    </source>
</evidence>
<name>A0ABP6QLL4_9ACTN</name>
<proteinExistence type="predicted"/>
<dbReference type="EMBL" id="BAAAUV010000032">
    <property type="protein sequence ID" value="GAA3237249.1"/>
    <property type="molecule type" value="Genomic_DNA"/>
</dbReference>
<accession>A0ABP6QLL4</accession>
<reference evidence="4" key="1">
    <citation type="journal article" date="2019" name="Int. J. Syst. Evol. Microbiol.">
        <title>The Global Catalogue of Microorganisms (GCM) 10K type strain sequencing project: providing services to taxonomists for standard genome sequencing and annotation.</title>
        <authorList>
            <consortium name="The Broad Institute Genomics Platform"/>
            <consortium name="The Broad Institute Genome Sequencing Center for Infectious Disease"/>
            <person name="Wu L."/>
            <person name="Ma J."/>
        </authorList>
    </citation>
    <scope>NUCLEOTIDE SEQUENCE [LARGE SCALE GENOMIC DNA]</scope>
    <source>
        <strain evidence="4">JCM 9377</strain>
    </source>
</reference>